<accession>A0A840MMJ2</accession>
<keyword evidence="2" id="KW-0560">Oxidoreductase</keyword>
<gene>
    <name evidence="2" type="ORF">HNQ59_001627</name>
</gene>
<dbReference type="Gene3D" id="3.10.180.10">
    <property type="entry name" value="2,3-Dihydroxybiphenyl 1,2-Dioxygenase, domain 1"/>
    <property type="match status" value="1"/>
</dbReference>
<dbReference type="EMBL" id="JACHHY010000008">
    <property type="protein sequence ID" value="MBB5018339.1"/>
    <property type="molecule type" value="Genomic_DNA"/>
</dbReference>
<dbReference type="CDD" id="cd06587">
    <property type="entry name" value="VOC"/>
    <property type="match status" value="1"/>
</dbReference>
<keyword evidence="2" id="KW-0223">Dioxygenase</keyword>
<sequence length="127" mass="14349">MQLNQVTIGTGQLPILLQFYQKLGFRLIVDSLPSYVRLQCPGGDATLSLEHETGVRPGGITLYFECPALDELVGQLQQAHIAFDHGPVDQPWLWREARLRDPDGNRLCLYHAGDNRINPPWRIKESS</sequence>
<proteinExistence type="predicted"/>
<dbReference type="AlphaFoldDB" id="A0A840MMJ2"/>
<evidence type="ECO:0000259" key="1">
    <source>
        <dbReference type="PROSITE" id="PS51819"/>
    </source>
</evidence>
<dbReference type="PROSITE" id="PS51819">
    <property type="entry name" value="VOC"/>
    <property type="match status" value="1"/>
</dbReference>
<dbReference type="RefSeq" id="WP_184037472.1">
    <property type="nucleotide sequence ID" value="NZ_JACHHY010000008.1"/>
</dbReference>
<evidence type="ECO:0000313" key="2">
    <source>
        <dbReference type="EMBL" id="MBB5018339.1"/>
    </source>
</evidence>
<dbReference type="GO" id="GO:0051213">
    <property type="term" value="F:dioxygenase activity"/>
    <property type="evidence" value="ECO:0007669"/>
    <property type="project" value="UniProtKB-KW"/>
</dbReference>
<dbReference type="GO" id="GO:0016829">
    <property type="term" value="F:lyase activity"/>
    <property type="evidence" value="ECO:0007669"/>
    <property type="project" value="UniProtKB-KW"/>
</dbReference>
<keyword evidence="3" id="KW-1185">Reference proteome</keyword>
<dbReference type="Pfam" id="PF00903">
    <property type="entry name" value="Glyoxalase"/>
    <property type="match status" value="1"/>
</dbReference>
<evidence type="ECO:0000313" key="3">
    <source>
        <dbReference type="Proteomes" id="UP000575898"/>
    </source>
</evidence>
<dbReference type="Proteomes" id="UP000575898">
    <property type="component" value="Unassembled WGS sequence"/>
</dbReference>
<keyword evidence="2" id="KW-0456">Lyase</keyword>
<dbReference type="InterPro" id="IPR029068">
    <property type="entry name" value="Glyas_Bleomycin-R_OHBP_Dase"/>
</dbReference>
<dbReference type="InterPro" id="IPR004360">
    <property type="entry name" value="Glyas_Fos-R_dOase_dom"/>
</dbReference>
<feature type="domain" description="VOC" evidence="1">
    <location>
        <begin position="2"/>
        <end position="112"/>
    </location>
</feature>
<protein>
    <submittedName>
        <fullName evidence="2">Catechol 2,3-dioxygenase-like lactoylglutathione lyase family enzyme</fullName>
    </submittedName>
</protein>
<comment type="caution">
    <text evidence="2">The sequence shown here is derived from an EMBL/GenBank/DDBJ whole genome shotgun (WGS) entry which is preliminary data.</text>
</comment>
<name>A0A840MMJ2_9PROT</name>
<organism evidence="2 3">
    <name type="scientific">Chitinivorax tropicus</name>
    <dbReference type="NCBI Taxonomy" id="714531"/>
    <lineage>
        <taxon>Bacteria</taxon>
        <taxon>Pseudomonadati</taxon>
        <taxon>Pseudomonadota</taxon>
        <taxon>Betaproteobacteria</taxon>
        <taxon>Chitinivorax</taxon>
    </lineage>
</organism>
<dbReference type="InterPro" id="IPR037523">
    <property type="entry name" value="VOC_core"/>
</dbReference>
<dbReference type="SUPFAM" id="SSF54593">
    <property type="entry name" value="Glyoxalase/Bleomycin resistance protein/Dihydroxybiphenyl dioxygenase"/>
    <property type="match status" value="1"/>
</dbReference>
<reference evidence="2 3" key="1">
    <citation type="submission" date="2020-08" db="EMBL/GenBank/DDBJ databases">
        <title>Genomic Encyclopedia of Type Strains, Phase IV (KMG-IV): sequencing the most valuable type-strain genomes for metagenomic binning, comparative biology and taxonomic classification.</title>
        <authorList>
            <person name="Goeker M."/>
        </authorList>
    </citation>
    <scope>NUCLEOTIDE SEQUENCE [LARGE SCALE GENOMIC DNA]</scope>
    <source>
        <strain evidence="2 3">DSM 27165</strain>
    </source>
</reference>